<reference evidence="3" key="1">
    <citation type="submission" date="2015-01" db="EMBL/GenBank/DDBJ databases">
        <authorList>
            <person name="Aksoy S."/>
            <person name="Warren W."/>
            <person name="Wilson R.K."/>
        </authorList>
    </citation>
    <scope>NUCLEOTIDE SEQUENCE [LARGE SCALE GENOMIC DNA]</scope>
    <source>
        <strain evidence="3">IAEA</strain>
    </source>
</reference>
<protein>
    <submittedName>
        <fullName evidence="2">Uncharacterized protein</fullName>
    </submittedName>
</protein>
<dbReference type="Proteomes" id="UP000092460">
    <property type="component" value="Unassembled WGS sequence"/>
</dbReference>
<proteinExistence type="predicted"/>
<feature type="transmembrane region" description="Helical" evidence="1">
    <location>
        <begin position="25"/>
        <end position="49"/>
    </location>
</feature>
<sequence>MTALLLFELEFEDKVTSFSSGAKEAFAVGVIFVNVDVACCGSLLTVTLGRKRISTSPFMEVDGAVLEGGCIFNELLTVADVLLSAQRDFRCLSLLLGELVLLPLLLLAVVIEDVSSLKWLSHLNVKHLKIRKEWLYGKLSSILREYEC</sequence>
<keyword evidence="1" id="KW-1133">Transmembrane helix</keyword>
<evidence type="ECO:0000256" key="1">
    <source>
        <dbReference type="SAM" id="Phobius"/>
    </source>
</evidence>
<dbReference type="AlphaFoldDB" id="A0A1B0B772"/>
<keyword evidence="3" id="KW-1185">Reference proteome</keyword>
<keyword evidence="1" id="KW-0472">Membrane</keyword>
<evidence type="ECO:0000313" key="2">
    <source>
        <dbReference type="EnsemblMetazoa" id="GPPI021080-PA"/>
    </source>
</evidence>
<dbReference type="VEuPathDB" id="VectorBase:GPPI021080"/>
<feature type="transmembrane region" description="Helical" evidence="1">
    <location>
        <begin position="92"/>
        <end position="111"/>
    </location>
</feature>
<reference evidence="2" key="2">
    <citation type="submission" date="2020-05" db="UniProtKB">
        <authorList>
            <consortium name="EnsemblMetazoa"/>
        </authorList>
    </citation>
    <scope>IDENTIFICATION</scope>
    <source>
        <strain evidence="2">IAEA</strain>
    </source>
</reference>
<organism evidence="2 3">
    <name type="scientific">Glossina palpalis gambiensis</name>
    <dbReference type="NCBI Taxonomy" id="67801"/>
    <lineage>
        <taxon>Eukaryota</taxon>
        <taxon>Metazoa</taxon>
        <taxon>Ecdysozoa</taxon>
        <taxon>Arthropoda</taxon>
        <taxon>Hexapoda</taxon>
        <taxon>Insecta</taxon>
        <taxon>Pterygota</taxon>
        <taxon>Neoptera</taxon>
        <taxon>Endopterygota</taxon>
        <taxon>Diptera</taxon>
        <taxon>Brachycera</taxon>
        <taxon>Muscomorpha</taxon>
        <taxon>Hippoboscoidea</taxon>
        <taxon>Glossinidae</taxon>
        <taxon>Glossina</taxon>
    </lineage>
</organism>
<accession>A0A1B0B772</accession>
<name>A0A1B0B772_9MUSC</name>
<evidence type="ECO:0000313" key="3">
    <source>
        <dbReference type="Proteomes" id="UP000092460"/>
    </source>
</evidence>
<dbReference type="EnsemblMetazoa" id="GPPI021080-RA">
    <property type="protein sequence ID" value="GPPI021080-PA"/>
    <property type="gene ID" value="GPPI021080"/>
</dbReference>
<keyword evidence="1" id="KW-0812">Transmembrane</keyword>
<dbReference type="EMBL" id="JXJN01009413">
    <property type="status" value="NOT_ANNOTATED_CDS"/>
    <property type="molecule type" value="Genomic_DNA"/>
</dbReference>